<sequence>MTDTKEETKVNENDTHDEANQAKAKKTHSKVDLKNMFKLKHNSKNMKKDTEAKDNNQEAKPEAKPEEKKGETKAEGGENNNDEPCNLEGDAKKPLDDCEGCKDEVLHETDKAAGKPIVGFSEKVGASFRKWFHLAGAPQ</sequence>
<keyword evidence="3" id="KW-1185">Reference proteome</keyword>
<comment type="caution">
    <text evidence="2">The sequence shown here is derived from an EMBL/GenBank/DDBJ whole genome shotgun (WGS) entry which is preliminary data.</text>
</comment>
<accession>A0ABR2HHN1</accession>
<feature type="compositionally biased region" description="Basic and acidic residues" evidence="1">
    <location>
        <begin position="46"/>
        <end position="76"/>
    </location>
</feature>
<organism evidence="2 3">
    <name type="scientific">Tritrichomonas musculus</name>
    <dbReference type="NCBI Taxonomy" id="1915356"/>
    <lineage>
        <taxon>Eukaryota</taxon>
        <taxon>Metamonada</taxon>
        <taxon>Parabasalia</taxon>
        <taxon>Tritrichomonadida</taxon>
        <taxon>Tritrichomonadidae</taxon>
        <taxon>Tritrichomonas</taxon>
    </lineage>
</organism>
<feature type="region of interest" description="Disordered" evidence="1">
    <location>
        <begin position="1"/>
        <end position="98"/>
    </location>
</feature>
<proteinExistence type="predicted"/>
<evidence type="ECO:0000313" key="2">
    <source>
        <dbReference type="EMBL" id="KAK8847006.1"/>
    </source>
</evidence>
<gene>
    <name evidence="2" type="ORF">M9Y10_019580</name>
</gene>
<evidence type="ECO:0000313" key="3">
    <source>
        <dbReference type="Proteomes" id="UP001470230"/>
    </source>
</evidence>
<feature type="compositionally biased region" description="Basic and acidic residues" evidence="1">
    <location>
        <begin position="1"/>
        <end position="20"/>
    </location>
</feature>
<dbReference type="Proteomes" id="UP001470230">
    <property type="component" value="Unassembled WGS sequence"/>
</dbReference>
<feature type="compositionally biased region" description="Basic and acidic residues" evidence="1">
    <location>
        <begin position="89"/>
        <end position="98"/>
    </location>
</feature>
<reference evidence="2 3" key="1">
    <citation type="submission" date="2024-04" db="EMBL/GenBank/DDBJ databases">
        <title>Tritrichomonas musculus Genome.</title>
        <authorList>
            <person name="Alves-Ferreira E."/>
            <person name="Grigg M."/>
            <person name="Lorenzi H."/>
            <person name="Galac M."/>
        </authorList>
    </citation>
    <scope>NUCLEOTIDE SEQUENCE [LARGE SCALE GENOMIC DNA]</scope>
    <source>
        <strain evidence="2 3">EAF2021</strain>
    </source>
</reference>
<dbReference type="EMBL" id="JAPFFF010000028">
    <property type="protein sequence ID" value="KAK8847006.1"/>
    <property type="molecule type" value="Genomic_DNA"/>
</dbReference>
<evidence type="ECO:0000256" key="1">
    <source>
        <dbReference type="SAM" id="MobiDB-lite"/>
    </source>
</evidence>
<name>A0ABR2HHN1_9EUKA</name>
<protein>
    <submittedName>
        <fullName evidence="2">Uncharacterized protein</fullName>
    </submittedName>
</protein>